<dbReference type="InterPro" id="IPR000866">
    <property type="entry name" value="AhpC/TSA"/>
</dbReference>
<evidence type="ECO:0000256" key="9">
    <source>
        <dbReference type="ARBA" id="ARBA00032824"/>
    </source>
</evidence>
<evidence type="ECO:0000256" key="2">
    <source>
        <dbReference type="ARBA" id="ARBA00011245"/>
    </source>
</evidence>
<evidence type="ECO:0000256" key="1">
    <source>
        <dbReference type="ARBA" id="ARBA00003330"/>
    </source>
</evidence>
<dbReference type="PROSITE" id="PS51352">
    <property type="entry name" value="THIOREDOXIN_2"/>
    <property type="match status" value="1"/>
</dbReference>
<gene>
    <name evidence="14" type="ORF">COU17_01355</name>
</gene>
<dbReference type="AlphaFoldDB" id="A0A2M6WEN8"/>
<evidence type="ECO:0000256" key="3">
    <source>
        <dbReference type="ARBA" id="ARBA00013017"/>
    </source>
</evidence>
<reference evidence="15" key="1">
    <citation type="submission" date="2017-09" db="EMBL/GenBank/DDBJ databases">
        <title>Depth-based differentiation of microbial function through sediment-hosted aquifers and enrichment of novel symbionts in the deep terrestrial subsurface.</title>
        <authorList>
            <person name="Probst A.J."/>
            <person name="Ladd B."/>
            <person name="Jarett J.K."/>
            <person name="Geller-Mcgrath D.E."/>
            <person name="Sieber C.M.K."/>
            <person name="Emerson J.B."/>
            <person name="Anantharaman K."/>
            <person name="Thomas B.C."/>
            <person name="Malmstrom R."/>
            <person name="Stieglmeier M."/>
            <person name="Klingl A."/>
            <person name="Woyke T."/>
            <person name="Ryan C.M."/>
            <person name="Banfield J.F."/>
        </authorList>
    </citation>
    <scope>NUCLEOTIDE SEQUENCE [LARGE SCALE GENOMIC DNA]</scope>
</reference>
<comment type="subunit">
    <text evidence="2">Monomer.</text>
</comment>
<dbReference type="PANTHER" id="PTHR42801">
    <property type="entry name" value="THIOREDOXIN-DEPENDENT PEROXIDE REDUCTASE"/>
    <property type="match status" value="1"/>
</dbReference>
<feature type="active site" description="Cysteine sulfenic acid (-SOH) intermediate; for peroxidase activity" evidence="12">
    <location>
        <position position="47"/>
    </location>
</feature>
<evidence type="ECO:0000259" key="13">
    <source>
        <dbReference type="PROSITE" id="PS51352"/>
    </source>
</evidence>
<proteinExistence type="inferred from homology"/>
<keyword evidence="8" id="KW-0676">Redox-active center</keyword>
<keyword evidence="6" id="KW-0560">Oxidoreductase</keyword>
<dbReference type="GO" id="GO:0034599">
    <property type="term" value="P:cellular response to oxidative stress"/>
    <property type="evidence" value="ECO:0007669"/>
    <property type="project" value="TreeGrafter"/>
</dbReference>
<evidence type="ECO:0000256" key="4">
    <source>
        <dbReference type="ARBA" id="ARBA00022559"/>
    </source>
</evidence>
<dbReference type="EC" id="1.11.1.24" evidence="3"/>
<dbReference type="NCBIfam" id="NF006960">
    <property type="entry name" value="PRK09437.1"/>
    <property type="match status" value="1"/>
</dbReference>
<protein>
    <recommendedName>
        <fullName evidence="3">thioredoxin-dependent peroxiredoxin</fullName>
        <ecNumber evidence="3">1.11.1.24</ecNumber>
    </recommendedName>
    <alternativeName>
        <fullName evidence="9">Thioredoxin peroxidase</fullName>
    </alternativeName>
</protein>
<keyword evidence="7" id="KW-1015">Disulfide bond</keyword>
<accession>A0A2M6WEN8</accession>
<dbReference type="PANTHER" id="PTHR42801:SF4">
    <property type="entry name" value="AHPC_TSA FAMILY PROTEIN"/>
    <property type="match status" value="1"/>
</dbReference>
<dbReference type="Pfam" id="PF00578">
    <property type="entry name" value="AhpC-TSA"/>
    <property type="match status" value="1"/>
</dbReference>
<keyword evidence="5" id="KW-0049">Antioxidant</keyword>
<feature type="domain" description="Thioredoxin" evidence="13">
    <location>
        <begin position="5"/>
        <end position="158"/>
    </location>
</feature>
<dbReference type="InterPro" id="IPR050924">
    <property type="entry name" value="Peroxiredoxin_BCP/PrxQ"/>
</dbReference>
<dbReference type="EMBL" id="PFBJ01000006">
    <property type="protein sequence ID" value="PIT91257.1"/>
    <property type="molecule type" value="Genomic_DNA"/>
</dbReference>
<evidence type="ECO:0000256" key="7">
    <source>
        <dbReference type="ARBA" id="ARBA00023157"/>
    </source>
</evidence>
<dbReference type="InterPro" id="IPR036249">
    <property type="entry name" value="Thioredoxin-like_sf"/>
</dbReference>
<dbReference type="GO" id="GO:0008379">
    <property type="term" value="F:thioredoxin peroxidase activity"/>
    <property type="evidence" value="ECO:0007669"/>
    <property type="project" value="TreeGrafter"/>
</dbReference>
<evidence type="ECO:0000256" key="10">
    <source>
        <dbReference type="ARBA" id="ARBA00038489"/>
    </source>
</evidence>
<evidence type="ECO:0000256" key="8">
    <source>
        <dbReference type="ARBA" id="ARBA00023284"/>
    </source>
</evidence>
<evidence type="ECO:0000313" key="15">
    <source>
        <dbReference type="Proteomes" id="UP000228809"/>
    </source>
</evidence>
<sequence>MKKTLIPGVSAPEFRLPDQNGKERSLADFSGKWVVLYFYPKDDTPGCTTEAKAFKDANRKLQQRGAVVVGISPDSPVRHSTFIKKYALPFLLLSDENKKVLRTYGVWKKKKFMGREYMGVLRETLLIDPNGTIAKVYEKVTPATHADEIITDLTALQKT</sequence>
<organism evidence="14 15">
    <name type="scientific">Candidatus Kaiserbacteria bacterium CG10_big_fil_rev_8_21_14_0_10_49_17</name>
    <dbReference type="NCBI Taxonomy" id="1974609"/>
    <lineage>
        <taxon>Bacteria</taxon>
        <taxon>Candidatus Kaiseribacteriota</taxon>
    </lineage>
</organism>
<evidence type="ECO:0000256" key="12">
    <source>
        <dbReference type="PIRSR" id="PIRSR000239-1"/>
    </source>
</evidence>
<comment type="caution">
    <text evidence="14">The sequence shown here is derived from an EMBL/GenBank/DDBJ whole genome shotgun (WGS) entry which is preliminary data.</text>
</comment>
<evidence type="ECO:0000256" key="5">
    <source>
        <dbReference type="ARBA" id="ARBA00022862"/>
    </source>
</evidence>
<evidence type="ECO:0000313" key="14">
    <source>
        <dbReference type="EMBL" id="PIT91257.1"/>
    </source>
</evidence>
<keyword evidence="4 14" id="KW-0575">Peroxidase</keyword>
<comment type="catalytic activity">
    <reaction evidence="11">
        <text>a hydroperoxide + [thioredoxin]-dithiol = an alcohol + [thioredoxin]-disulfide + H2O</text>
        <dbReference type="Rhea" id="RHEA:62620"/>
        <dbReference type="Rhea" id="RHEA-COMP:10698"/>
        <dbReference type="Rhea" id="RHEA-COMP:10700"/>
        <dbReference type="ChEBI" id="CHEBI:15377"/>
        <dbReference type="ChEBI" id="CHEBI:29950"/>
        <dbReference type="ChEBI" id="CHEBI:30879"/>
        <dbReference type="ChEBI" id="CHEBI:35924"/>
        <dbReference type="ChEBI" id="CHEBI:50058"/>
        <dbReference type="EC" id="1.11.1.24"/>
    </reaction>
</comment>
<dbReference type="GO" id="GO:0045454">
    <property type="term" value="P:cell redox homeostasis"/>
    <property type="evidence" value="ECO:0007669"/>
    <property type="project" value="TreeGrafter"/>
</dbReference>
<comment type="function">
    <text evidence="1">Thiol-specific peroxidase that catalyzes the reduction of hydrogen peroxide and organic hydroperoxides to water and alcohols, respectively. Plays a role in cell protection against oxidative stress by detoxifying peroxides and as sensor of hydrogen peroxide-mediated signaling events.</text>
</comment>
<dbReference type="PIRSF" id="PIRSF000239">
    <property type="entry name" value="AHPC"/>
    <property type="match status" value="1"/>
</dbReference>
<dbReference type="Proteomes" id="UP000228809">
    <property type="component" value="Unassembled WGS sequence"/>
</dbReference>
<comment type="similarity">
    <text evidence="10">Belongs to the peroxiredoxin family. BCP/PrxQ subfamily.</text>
</comment>
<dbReference type="Gene3D" id="3.40.30.10">
    <property type="entry name" value="Glutaredoxin"/>
    <property type="match status" value="1"/>
</dbReference>
<dbReference type="InterPro" id="IPR024706">
    <property type="entry name" value="Peroxiredoxin_AhpC-typ"/>
</dbReference>
<dbReference type="CDD" id="cd03017">
    <property type="entry name" value="PRX_BCP"/>
    <property type="match status" value="1"/>
</dbReference>
<dbReference type="InterPro" id="IPR013766">
    <property type="entry name" value="Thioredoxin_domain"/>
</dbReference>
<evidence type="ECO:0000256" key="11">
    <source>
        <dbReference type="ARBA" id="ARBA00049091"/>
    </source>
</evidence>
<evidence type="ECO:0000256" key="6">
    <source>
        <dbReference type="ARBA" id="ARBA00023002"/>
    </source>
</evidence>
<dbReference type="FunFam" id="3.40.30.10:FF:000007">
    <property type="entry name" value="Thioredoxin-dependent thiol peroxidase"/>
    <property type="match status" value="1"/>
</dbReference>
<name>A0A2M6WEN8_9BACT</name>
<dbReference type="SUPFAM" id="SSF52833">
    <property type="entry name" value="Thioredoxin-like"/>
    <property type="match status" value="1"/>
</dbReference>
<dbReference type="GO" id="GO:0005737">
    <property type="term" value="C:cytoplasm"/>
    <property type="evidence" value="ECO:0007669"/>
    <property type="project" value="TreeGrafter"/>
</dbReference>